<dbReference type="Proteomes" id="UP000198571">
    <property type="component" value="Unassembled WGS sequence"/>
</dbReference>
<comment type="subcellular location">
    <subcellularLocation>
        <location evidence="1">Cytoplasm</location>
    </subcellularLocation>
</comment>
<evidence type="ECO:0000256" key="7">
    <source>
        <dbReference type="PROSITE-ProRule" id="PRU00169"/>
    </source>
</evidence>
<keyword evidence="2 7" id="KW-0597">Phosphoprotein</keyword>
<dbReference type="Pfam" id="PF00486">
    <property type="entry name" value="Trans_reg_C"/>
    <property type="match status" value="1"/>
</dbReference>
<evidence type="ECO:0000259" key="10">
    <source>
        <dbReference type="PROSITE" id="PS51755"/>
    </source>
</evidence>
<dbReference type="InterPro" id="IPR016032">
    <property type="entry name" value="Sig_transdc_resp-reg_C-effctor"/>
</dbReference>
<dbReference type="CDD" id="cd17574">
    <property type="entry name" value="REC_OmpR"/>
    <property type="match status" value="1"/>
</dbReference>
<evidence type="ECO:0000256" key="2">
    <source>
        <dbReference type="ARBA" id="ARBA00022553"/>
    </source>
</evidence>
<dbReference type="InterPro" id="IPR001867">
    <property type="entry name" value="OmpR/PhoB-type_DNA-bd"/>
</dbReference>
<dbReference type="InterPro" id="IPR011006">
    <property type="entry name" value="CheY-like_superfamily"/>
</dbReference>
<dbReference type="SMART" id="SM00448">
    <property type="entry name" value="REC"/>
    <property type="match status" value="1"/>
</dbReference>
<dbReference type="GO" id="GO:0006355">
    <property type="term" value="P:regulation of DNA-templated transcription"/>
    <property type="evidence" value="ECO:0007669"/>
    <property type="project" value="InterPro"/>
</dbReference>
<dbReference type="GO" id="GO:0000976">
    <property type="term" value="F:transcription cis-regulatory region binding"/>
    <property type="evidence" value="ECO:0007669"/>
    <property type="project" value="TreeGrafter"/>
</dbReference>
<feature type="DNA-binding region" description="OmpR/PhoB-type" evidence="8">
    <location>
        <begin position="132"/>
        <end position="231"/>
    </location>
</feature>
<dbReference type="GO" id="GO:0032993">
    <property type="term" value="C:protein-DNA complex"/>
    <property type="evidence" value="ECO:0007669"/>
    <property type="project" value="TreeGrafter"/>
</dbReference>
<dbReference type="PROSITE" id="PS51755">
    <property type="entry name" value="OMPR_PHOB"/>
    <property type="match status" value="1"/>
</dbReference>
<reference evidence="12" key="1">
    <citation type="submission" date="2016-10" db="EMBL/GenBank/DDBJ databases">
        <authorList>
            <person name="Varghese N."/>
            <person name="Submissions S."/>
        </authorList>
    </citation>
    <scope>NUCLEOTIDE SEQUENCE [LARGE SCALE GENOMIC DNA]</scope>
    <source>
        <strain evidence="12">S9</strain>
    </source>
</reference>
<dbReference type="STRING" id="1601833.SAMN05518684_106124"/>
<dbReference type="FunFam" id="3.40.50.2300:FF:000001">
    <property type="entry name" value="DNA-binding response regulator PhoB"/>
    <property type="match status" value="1"/>
</dbReference>
<dbReference type="EMBL" id="FOGT01000006">
    <property type="protein sequence ID" value="SES01344.1"/>
    <property type="molecule type" value="Genomic_DNA"/>
</dbReference>
<dbReference type="Gene3D" id="1.10.10.10">
    <property type="entry name" value="Winged helix-like DNA-binding domain superfamily/Winged helix DNA-binding domain"/>
    <property type="match status" value="1"/>
</dbReference>
<sequence>MAGDKILIVEDDADIRELTSLYLKKKGFEVITAENGAAALKLTETADPQLILLDVLLPGMEGFDICREIRNKTETPIIFLSCKRSSSDKIKGLNAGGDDYITKPFDLAELEARIRANLRRNGPLASGEEKKSRYLSWGEVKVDLNSFDVFVKEERVSLYAKELQLLLFLMKHPNQVFSSEQLYNHIWGFDHYGDLKTVSVHIRNLRKKIEENPAKPEYIQTVRGFGYKFNNKK</sequence>
<organism evidence="11 12">
    <name type="scientific">Salipaludibacillus aurantiacus</name>
    <dbReference type="NCBI Taxonomy" id="1601833"/>
    <lineage>
        <taxon>Bacteria</taxon>
        <taxon>Bacillati</taxon>
        <taxon>Bacillota</taxon>
        <taxon>Bacilli</taxon>
        <taxon>Bacillales</taxon>
        <taxon>Bacillaceae</taxon>
    </lineage>
</organism>
<evidence type="ECO:0000256" key="8">
    <source>
        <dbReference type="PROSITE-ProRule" id="PRU01091"/>
    </source>
</evidence>
<keyword evidence="5 8" id="KW-0238">DNA-binding</keyword>
<dbReference type="FunFam" id="1.10.10.10:FF:000018">
    <property type="entry name" value="DNA-binding response regulator ResD"/>
    <property type="match status" value="1"/>
</dbReference>
<feature type="domain" description="Response regulatory" evidence="9">
    <location>
        <begin position="5"/>
        <end position="118"/>
    </location>
</feature>
<dbReference type="SUPFAM" id="SSF46894">
    <property type="entry name" value="C-terminal effector domain of the bipartite response regulators"/>
    <property type="match status" value="1"/>
</dbReference>
<dbReference type="GO" id="GO:0000156">
    <property type="term" value="F:phosphorelay response regulator activity"/>
    <property type="evidence" value="ECO:0007669"/>
    <property type="project" value="TreeGrafter"/>
</dbReference>
<feature type="domain" description="OmpR/PhoB-type" evidence="10">
    <location>
        <begin position="132"/>
        <end position="231"/>
    </location>
</feature>
<dbReference type="GO" id="GO:0005829">
    <property type="term" value="C:cytosol"/>
    <property type="evidence" value="ECO:0007669"/>
    <property type="project" value="TreeGrafter"/>
</dbReference>
<name>A0A1H9TWI8_9BACI</name>
<dbReference type="Gene3D" id="3.40.50.2300">
    <property type="match status" value="1"/>
</dbReference>
<dbReference type="OrthoDB" id="9790442at2"/>
<keyword evidence="3" id="KW-0902">Two-component regulatory system</keyword>
<dbReference type="Gene3D" id="6.10.250.690">
    <property type="match status" value="1"/>
</dbReference>
<accession>A0A1H9TWI8</accession>
<evidence type="ECO:0000256" key="4">
    <source>
        <dbReference type="ARBA" id="ARBA00023015"/>
    </source>
</evidence>
<dbReference type="PANTHER" id="PTHR48111">
    <property type="entry name" value="REGULATOR OF RPOS"/>
    <property type="match status" value="1"/>
</dbReference>
<protein>
    <submittedName>
        <fullName evidence="11">DNA-binding response regulator, OmpR family, contains REC and winged-helix (WHTH) domain</fullName>
    </submittedName>
</protein>
<dbReference type="Pfam" id="PF00072">
    <property type="entry name" value="Response_reg"/>
    <property type="match status" value="1"/>
</dbReference>
<dbReference type="SUPFAM" id="SSF52172">
    <property type="entry name" value="CheY-like"/>
    <property type="match status" value="1"/>
</dbReference>
<dbReference type="InterPro" id="IPR001789">
    <property type="entry name" value="Sig_transdc_resp-reg_receiver"/>
</dbReference>
<evidence type="ECO:0000259" key="9">
    <source>
        <dbReference type="PROSITE" id="PS50110"/>
    </source>
</evidence>
<evidence type="ECO:0000256" key="5">
    <source>
        <dbReference type="ARBA" id="ARBA00023125"/>
    </source>
</evidence>
<dbReference type="RefSeq" id="WP_093050729.1">
    <property type="nucleotide sequence ID" value="NZ_FOGT01000006.1"/>
</dbReference>
<dbReference type="PROSITE" id="PS50110">
    <property type="entry name" value="RESPONSE_REGULATORY"/>
    <property type="match status" value="1"/>
</dbReference>
<dbReference type="CDD" id="cd00383">
    <property type="entry name" value="trans_reg_C"/>
    <property type="match status" value="1"/>
</dbReference>
<dbReference type="InterPro" id="IPR036388">
    <property type="entry name" value="WH-like_DNA-bd_sf"/>
</dbReference>
<dbReference type="AlphaFoldDB" id="A0A1H9TWI8"/>
<evidence type="ECO:0000313" key="11">
    <source>
        <dbReference type="EMBL" id="SES01344.1"/>
    </source>
</evidence>
<proteinExistence type="predicted"/>
<dbReference type="InterPro" id="IPR039420">
    <property type="entry name" value="WalR-like"/>
</dbReference>
<gene>
    <name evidence="11" type="ORF">SAMN05518684_106124</name>
</gene>
<evidence type="ECO:0000256" key="1">
    <source>
        <dbReference type="ARBA" id="ARBA00004496"/>
    </source>
</evidence>
<keyword evidence="6" id="KW-0804">Transcription</keyword>
<dbReference type="SMART" id="SM00862">
    <property type="entry name" value="Trans_reg_C"/>
    <property type="match status" value="1"/>
</dbReference>
<keyword evidence="4" id="KW-0805">Transcription regulation</keyword>
<keyword evidence="12" id="KW-1185">Reference proteome</keyword>
<evidence type="ECO:0000256" key="3">
    <source>
        <dbReference type="ARBA" id="ARBA00023012"/>
    </source>
</evidence>
<dbReference type="PANTHER" id="PTHR48111:SF40">
    <property type="entry name" value="PHOSPHATE REGULON TRANSCRIPTIONAL REGULATORY PROTEIN PHOB"/>
    <property type="match status" value="1"/>
</dbReference>
<evidence type="ECO:0000256" key="6">
    <source>
        <dbReference type="ARBA" id="ARBA00023163"/>
    </source>
</evidence>
<feature type="modified residue" description="4-aspartylphosphate" evidence="7">
    <location>
        <position position="54"/>
    </location>
</feature>
<evidence type="ECO:0000313" key="12">
    <source>
        <dbReference type="Proteomes" id="UP000198571"/>
    </source>
</evidence>